<dbReference type="PATRIC" id="fig|324602.8.peg.643"/>
<keyword evidence="8" id="KW-0269">Exonuclease</keyword>
<name>A9WEQ0_CHLAA</name>
<gene>
    <name evidence="14" type="ordered locus">Caur_0563</name>
</gene>
<evidence type="ECO:0000256" key="5">
    <source>
        <dbReference type="ARBA" id="ARBA00022741"/>
    </source>
</evidence>
<dbReference type="InterPro" id="IPR052117">
    <property type="entry name" value="Cas10/Csm1_subtype-III-A"/>
</dbReference>
<dbReference type="InParanoid" id="A9WEQ0"/>
<dbReference type="Pfam" id="PF22335">
    <property type="entry name" value="Cas10-Cmr2_palm2"/>
    <property type="match status" value="1"/>
</dbReference>
<comment type="similarity">
    <text evidence="1">Belongs to the CRISPR-associated Cas10/Csm1 family.</text>
</comment>
<dbReference type="Pfam" id="PF18211">
    <property type="entry name" value="Csm1_B"/>
    <property type="match status" value="1"/>
</dbReference>
<sequence length="724" mass="79408">MTHAEDPSTVAWQVLHSWTLAALGERNDAVSESLRESAWRVVGQQPQATWPPLQPALSSVFTRLRAGVKDCWQPPAMLRCREEVLFPQATAQPPSAELKQALQSGLAAAQRETDPTRRLECLLITLQRYAWAWPSPLPGVSLYDLARLHAAVQAAQSATTDGLICLLGGDLSGLQEFLYSIPAAGAARQLRGRSFYLQLLTEACAYWVLRNSGMPLCNLLYAGGGRFYAVLPGSIAAQVLEWRQHLGRILLQSHDGSLYLALGSTEPFAPEQYTDETWRELSDAIDRDKRRRFAALDDSEFARMFQPRPPRPPRSDGSEAPDALGESLAELGRQLTRAAVLAVNLTASQSDGATWRQAITALGVDYRLSEELSSVRSLSQRLLALNDDTVPQLPADASAIGQRYTVTEAYRLREDDLPLYRKLDPDQAPEIQVGDVAPFNLLAHLSDGVPRIAVLRMDVDNLGDLFGKGLQRPAGMGGLAVTAALSSALSRFFEGWVGELCRRRNQQGKGGIYAVYSGGDDLFLVGSWHLIPELAQQIRNDFIRYATGAGPTVQPPVSLSAGITLHQAGYPLYQAAEDAGNALDAAKAYRHPDGRSKDAITFLGQTLSWDAFAQAARFKDELLDLIANGAPRGLLMTVQRLVLLARTRYNRAGAAQLTVGPWVWQGAYQLTRLAERSPESIRSRVVDLREQLISPEAIVQRTVIPAGLAARWAQLLLRGSERER</sequence>
<dbReference type="InterPro" id="IPR041062">
    <property type="entry name" value="Csm1_B"/>
</dbReference>
<accession>A9WEQ0</accession>
<evidence type="ECO:0000259" key="13">
    <source>
        <dbReference type="PROSITE" id="PS50887"/>
    </source>
</evidence>
<feature type="domain" description="GGDEF" evidence="13">
    <location>
        <begin position="450"/>
        <end position="603"/>
    </location>
</feature>
<dbReference type="KEGG" id="cau:Caur_0563"/>
<reference evidence="15" key="1">
    <citation type="journal article" date="2011" name="BMC Genomics">
        <title>Complete genome sequence of the filamentous anoxygenic phototrophic bacterium Chloroflexus aurantiacus.</title>
        <authorList>
            <person name="Tang K.H."/>
            <person name="Barry K."/>
            <person name="Chertkov O."/>
            <person name="Dalin E."/>
            <person name="Han C.S."/>
            <person name="Hauser L.J."/>
            <person name="Honchak B.M."/>
            <person name="Karbach L.E."/>
            <person name="Land M.L."/>
            <person name="Lapidus A."/>
            <person name="Larimer F.W."/>
            <person name="Mikhailova N."/>
            <person name="Pitluck S."/>
            <person name="Pierson B.K."/>
            <person name="Blankenship R.E."/>
        </authorList>
    </citation>
    <scope>NUCLEOTIDE SEQUENCE [LARGE SCALE GENOMIC DNA]</scope>
    <source>
        <strain evidence="15">ATCC 29366 / DSM 635 / J-10-fl</strain>
    </source>
</reference>
<dbReference type="STRING" id="324602.Caur_0563"/>
<evidence type="ECO:0000256" key="1">
    <source>
        <dbReference type="ARBA" id="ARBA00005700"/>
    </source>
</evidence>
<protein>
    <recommendedName>
        <fullName evidence="2">CRISPR system single-strand-specific deoxyribonuclease Cas10/Csm1 (subtype III-A)</fullName>
    </recommendedName>
    <alternativeName>
        <fullName evidence="11">Cyclic oligoadenylate synthase</fullName>
    </alternativeName>
</protein>
<evidence type="ECO:0000256" key="10">
    <source>
        <dbReference type="ARBA" id="ARBA00023118"/>
    </source>
</evidence>
<evidence type="ECO:0000256" key="9">
    <source>
        <dbReference type="ARBA" id="ARBA00022840"/>
    </source>
</evidence>
<evidence type="ECO:0000256" key="11">
    <source>
        <dbReference type="ARBA" id="ARBA00032922"/>
    </source>
</evidence>
<evidence type="ECO:0000256" key="3">
    <source>
        <dbReference type="ARBA" id="ARBA00022679"/>
    </source>
</evidence>
<dbReference type="Proteomes" id="UP000002008">
    <property type="component" value="Chromosome"/>
</dbReference>
<dbReference type="HOGENOM" id="CLU_017487_0_0_0"/>
<keyword evidence="10" id="KW-0051">Antiviral defense</keyword>
<keyword evidence="6" id="KW-0255">Endonuclease</keyword>
<dbReference type="GO" id="GO:0051607">
    <property type="term" value="P:defense response to virus"/>
    <property type="evidence" value="ECO:0007669"/>
    <property type="project" value="UniProtKB-KW"/>
</dbReference>
<keyword evidence="5" id="KW-0547">Nucleotide-binding</keyword>
<keyword evidence="7" id="KW-0378">Hydrolase</keyword>
<dbReference type="InterPro" id="IPR013408">
    <property type="entry name" value="Cas10/Csm1"/>
</dbReference>
<organism evidence="14 15">
    <name type="scientific">Chloroflexus aurantiacus (strain ATCC 29366 / DSM 635 / J-10-fl)</name>
    <dbReference type="NCBI Taxonomy" id="324602"/>
    <lineage>
        <taxon>Bacteria</taxon>
        <taxon>Bacillati</taxon>
        <taxon>Chloroflexota</taxon>
        <taxon>Chloroflexia</taxon>
        <taxon>Chloroflexales</taxon>
        <taxon>Chloroflexineae</taxon>
        <taxon>Chloroflexaceae</taxon>
        <taxon>Chloroflexus</taxon>
    </lineage>
</organism>
<dbReference type="eggNOG" id="COG1353">
    <property type="taxonomic scope" value="Bacteria"/>
</dbReference>
<evidence type="ECO:0000256" key="6">
    <source>
        <dbReference type="ARBA" id="ARBA00022759"/>
    </source>
</evidence>
<dbReference type="EnsemblBacteria" id="ABY33809">
    <property type="protein sequence ID" value="ABY33809"/>
    <property type="gene ID" value="Caur_0563"/>
</dbReference>
<keyword evidence="15" id="KW-1185">Reference proteome</keyword>
<dbReference type="RefSeq" id="WP_012256465.1">
    <property type="nucleotide sequence ID" value="NC_010175.1"/>
</dbReference>
<evidence type="ECO:0000256" key="8">
    <source>
        <dbReference type="ARBA" id="ARBA00022839"/>
    </source>
</evidence>
<dbReference type="Gene3D" id="3.30.70.270">
    <property type="match status" value="1"/>
</dbReference>
<dbReference type="PANTHER" id="PTHR36528">
    <property type="entry name" value="CRISPR SYSTEM SINGLE-STRAND-SPECIFIC DEOXYRIBONUCLEASE CAS10/CSM1 (SUBTYPE III-A)"/>
    <property type="match status" value="1"/>
</dbReference>
<evidence type="ECO:0000256" key="4">
    <source>
        <dbReference type="ARBA" id="ARBA00022722"/>
    </source>
</evidence>
<evidence type="ECO:0000256" key="12">
    <source>
        <dbReference type="SAM" id="MobiDB-lite"/>
    </source>
</evidence>
<feature type="region of interest" description="Disordered" evidence="12">
    <location>
        <begin position="304"/>
        <end position="323"/>
    </location>
</feature>
<evidence type="ECO:0000313" key="15">
    <source>
        <dbReference type="Proteomes" id="UP000002008"/>
    </source>
</evidence>
<keyword evidence="4" id="KW-0540">Nuclease</keyword>
<evidence type="ECO:0000256" key="2">
    <source>
        <dbReference type="ARBA" id="ARBA00014333"/>
    </source>
</evidence>
<dbReference type="GO" id="GO:0016740">
    <property type="term" value="F:transferase activity"/>
    <property type="evidence" value="ECO:0007669"/>
    <property type="project" value="UniProtKB-KW"/>
</dbReference>
<dbReference type="InterPro" id="IPR043128">
    <property type="entry name" value="Rev_trsase/Diguanyl_cyclase"/>
</dbReference>
<evidence type="ECO:0000313" key="14">
    <source>
        <dbReference type="EMBL" id="ABY33809.1"/>
    </source>
</evidence>
<dbReference type="GO" id="GO:0004527">
    <property type="term" value="F:exonuclease activity"/>
    <property type="evidence" value="ECO:0007669"/>
    <property type="project" value="UniProtKB-KW"/>
</dbReference>
<dbReference type="InterPro" id="IPR054767">
    <property type="entry name" value="Cas10-Cmr2_palm2"/>
</dbReference>
<keyword evidence="3" id="KW-0808">Transferase</keyword>
<proteinExistence type="inferred from homology"/>
<dbReference type="PROSITE" id="PS50887">
    <property type="entry name" value="GGDEF"/>
    <property type="match status" value="1"/>
</dbReference>
<evidence type="ECO:0000256" key="7">
    <source>
        <dbReference type="ARBA" id="ARBA00022801"/>
    </source>
</evidence>
<dbReference type="NCBIfam" id="TIGR02578">
    <property type="entry name" value="cas_TM1811_Csm1"/>
    <property type="match status" value="1"/>
</dbReference>
<dbReference type="AlphaFoldDB" id="A9WEQ0"/>
<dbReference type="GO" id="GO:0004519">
    <property type="term" value="F:endonuclease activity"/>
    <property type="evidence" value="ECO:0007669"/>
    <property type="project" value="UniProtKB-KW"/>
</dbReference>
<keyword evidence="9" id="KW-0067">ATP-binding</keyword>
<dbReference type="EMBL" id="CP000909">
    <property type="protein sequence ID" value="ABY33809.1"/>
    <property type="molecule type" value="Genomic_DNA"/>
</dbReference>
<dbReference type="InterPro" id="IPR000160">
    <property type="entry name" value="GGDEF_dom"/>
</dbReference>
<dbReference type="PANTHER" id="PTHR36528:SF1">
    <property type="entry name" value="CRISPR SYSTEM SINGLE-STRAND-SPECIFIC DEOXYRIBONUCLEASE CAS10_CSM1 (SUBTYPE III-A)"/>
    <property type="match status" value="1"/>
</dbReference>
<dbReference type="GO" id="GO:0005524">
    <property type="term" value="F:ATP binding"/>
    <property type="evidence" value="ECO:0007669"/>
    <property type="project" value="UniProtKB-KW"/>
</dbReference>